<evidence type="ECO:0000256" key="3">
    <source>
        <dbReference type="ARBA" id="ARBA00004906"/>
    </source>
</evidence>
<evidence type="ECO:0000256" key="9">
    <source>
        <dbReference type="ARBA" id="ARBA00022771"/>
    </source>
</evidence>
<dbReference type="InterPro" id="IPR013083">
    <property type="entry name" value="Znf_RING/FYVE/PHD"/>
</dbReference>
<keyword evidence="11" id="KW-0862">Zinc</keyword>
<dbReference type="Pfam" id="PF19325">
    <property type="entry name" value="RNF152_C"/>
    <property type="match status" value="2"/>
</dbReference>
<evidence type="ECO:0000256" key="11">
    <source>
        <dbReference type="ARBA" id="ARBA00022833"/>
    </source>
</evidence>
<keyword evidence="7 16" id="KW-0812">Transmembrane</keyword>
<dbReference type="SUPFAM" id="SSF57850">
    <property type="entry name" value="RING/U-box"/>
    <property type="match status" value="1"/>
</dbReference>
<feature type="transmembrane region" description="Helical" evidence="16">
    <location>
        <begin position="139"/>
        <end position="161"/>
    </location>
</feature>
<organism evidence="18 19">
    <name type="scientific">Hemibagrus wyckioides</name>
    <dbReference type="NCBI Taxonomy" id="337641"/>
    <lineage>
        <taxon>Eukaryota</taxon>
        <taxon>Metazoa</taxon>
        <taxon>Chordata</taxon>
        <taxon>Craniata</taxon>
        <taxon>Vertebrata</taxon>
        <taxon>Euteleostomi</taxon>
        <taxon>Actinopterygii</taxon>
        <taxon>Neopterygii</taxon>
        <taxon>Teleostei</taxon>
        <taxon>Ostariophysi</taxon>
        <taxon>Siluriformes</taxon>
        <taxon>Bagridae</taxon>
        <taxon>Hemibagrus</taxon>
    </lineage>
</organism>
<keyword evidence="6" id="KW-0808">Transferase</keyword>
<protein>
    <recommendedName>
        <fullName evidence="5">RING-type E3 ubiquitin transferase</fullName>
        <ecNumber evidence="5">2.3.2.27</ecNumber>
    </recommendedName>
</protein>
<comment type="catalytic activity">
    <reaction evidence="1">
        <text>S-ubiquitinyl-[E2 ubiquitin-conjugating enzyme]-L-cysteine + [acceptor protein]-L-lysine = [E2 ubiquitin-conjugating enzyme]-L-cysteine + N(6)-ubiquitinyl-[acceptor protein]-L-lysine.</text>
        <dbReference type="EC" id="2.3.2.27"/>
    </reaction>
</comment>
<keyword evidence="9 15" id="KW-0863">Zinc-finger</keyword>
<dbReference type="EC" id="2.3.2.27" evidence="5"/>
<dbReference type="Pfam" id="PF14634">
    <property type="entry name" value="zf-RING_5"/>
    <property type="match status" value="1"/>
</dbReference>
<keyword evidence="10" id="KW-0833">Ubl conjugation pathway</keyword>
<evidence type="ECO:0000256" key="7">
    <source>
        <dbReference type="ARBA" id="ARBA00022692"/>
    </source>
</evidence>
<feature type="domain" description="RING-type" evidence="17">
    <location>
        <begin position="9"/>
        <end position="52"/>
    </location>
</feature>
<dbReference type="GO" id="GO:0061630">
    <property type="term" value="F:ubiquitin protein ligase activity"/>
    <property type="evidence" value="ECO:0007669"/>
    <property type="project" value="UniProtKB-EC"/>
</dbReference>
<keyword evidence="12 16" id="KW-1133">Transmembrane helix</keyword>
<evidence type="ECO:0000259" key="17">
    <source>
        <dbReference type="PROSITE" id="PS50089"/>
    </source>
</evidence>
<evidence type="ECO:0000256" key="4">
    <source>
        <dbReference type="ARBA" id="ARBA00007082"/>
    </source>
</evidence>
<evidence type="ECO:0000313" key="18">
    <source>
        <dbReference type="EMBL" id="KAG7319453.1"/>
    </source>
</evidence>
<evidence type="ECO:0000256" key="15">
    <source>
        <dbReference type="PROSITE-ProRule" id="PRU00175"/>
    </source>
</evidence>
<evidence type="ECO:0000256" key="16">
    <source>
        <dbReference type="SAM" id="Phobius"/>
    </source>
</evidence>
<evidence type="ECO:0000256" key="13">
    <source>
        <dbReference type="ARBA" id="ARBA00023136"/>
    </source>
</evidence>
<evidence type="ECO:0000256" key="12">
    <source>
        <dbReference type="ARBA" id="ARBA00022989"/>
    </source>
</evidence>
<reference evidence="18 19" key="1">
    <citation type="submission" date="2021-06" db="EMBL/GenBank/DDBJ databases">
        <title>Chromosome-level genome assembly of the red-tail catfish (Hemibagrus wyckioides).</title>
        <authorList>
            <person name="Shao F."/>
        </authorList>
    </citation>
    <scope>NUCLEOTIDE SEQUENCE [LARGE SCALE GENOMIC DNA]</scope>
    <source>
        <strain evidence="18">EC202008001</strain>
        <tissue evidence="18">Blood</tissue>
    </source>
</reference>
<dbReference type="GO" id="GO:0005765">
    <property type="term" value="C:lysosomal membrane"/>
    <property type="evidence" value="ECO:0007669"/>
    <property type="project" value="UniProtKB-SubCell"/>
</dbReference>
<keyword evidence="13 16" id="KW-0472">Membrane</keyword>
<accession>A0A9D3NDS7</accession>
<comment type="caution">
    <text evidence="18">The sequence shown here is derived from an EMBL/GenBank/DDBJ whole genome shotgun (WGS) entry which is preliminary data.</text>
</comment>
<keyword evidence="8" id="KW-0479">Metal-binding</keyword>
<dbReference type="GO" id="GO:0008270">
    <property type="term" value="F:zinc ion binding"/>
    <property type="evidence" value="ECO:0007669"/>
    <property type="project" value="UniProtKB-KW"/>
</dbReference>
<proteinExistence type="inferred from homology"/>
<name>A0A9D3NDS7_9TELE</name>
<dbReference type="Proteomes" id="UP000824219">
    <property type="component" value="Linkage Group LG20"/>
</dbReference>
<dbReference type="InterPro" id="IPR045744">
    <property type="entry name" value="RNF152_C"/>
</dbReference>
<evidence type="ECO:0000256" key="14">
    <source>
        <dbReference type="ARBA" id="ARBA00023228"/>
    </source>
</evidence>
<dbReference type="AlphaFoldDB" id="A0A9D3NDS7"/>
<evidence type="ECO:0000256" key="8">
    <source>
        <dbReference type="ARBA" id="ARBA00022723"/>
    </source>
</evidence>
<sequence length="192" mass="21396">MEMFSRAECQICFNPFSPRRRPKLLECRHTCCSACLQQMVLNHREVCCPWCRHVTHLGGLSVFQLPDDPEALSAITLAHAPLLVRLPDSSCFLLPLSADEHAYRYSYKNVDGTTQPEHLTAGEEEEGVAGRDVTMKSSAWSRFCTVLLVAIILIFLLAIVLHNMSCVSKRFSIISCGIGGCTSETNSLFNDE</sequence>
<evidence type="ECO:0000256" key="6">
    <source>
        <dbReference type="ARBA" id="ARBA00022679"/>
    </source>
</evidence>
<evidence type="ECO:0000256" key="5">
    <source>
        <dbReference type="ARBA" id="ARBA00012483"/>
    </source>
</evidence>
<dbReference type="InterPro" id="IPR001841">
    <property type="entry name" value="Znf_RING"/>
</dbReference>
<evidence type="ECO:0000256" key="10">
    <source>
        <dbReference type="ARBA" id="ARBA00022786"/>
    </source>
</evidence>
<dbReference type="PANTHER" id="PTHR25464">
    <property type="entry name" value="TRIPARTITE MOTIF-CONTAINING PROTEIN 2-LIKE PROTEIN"/>
    <property type="match status" value="1"/>
</dbReference>
<evidence type="ECO:0000256" key="2">
    <source>
        <dbReference type="ARBA" id="ARBA00004363"/>
    </source>
</evidence>
<dbReference type="PANTHER" id="PTHR25464:SF1">
    <property type="entry name" value="E3 UBIQUITIN-PROTEIN LIGASE RNF152"/>
    <property type="match status" value="1"/>
</dbReference>
<dbReference type="Gene3D" id="3.30.40.10">
    <property type="entry name" value="Zinc/RING finger domain, C3HC4 (zinc finger)"/>
    <property type="match status" value="1"/>
</dbReference>
<dbReference type="PROSITE" id="PS50089">
    <property type="entry name" value="ZF_RING_2"/>
    <property type="match status" value="1"/>
</dbReference>
<evidence type="ECO:0000313" key="19">
    <source>
        <dbReference type="Proteomes" id="UP000824219"/>
    </source>
</evidence>
<comment type="subcellular location">
    <subcellularLocation>
        <location evidence="2">Lysosome membrane</location>
        <topology evidence="2">Single-pass membrane protein</topology>
    </subcellularLocation>
</comment>
<gene>
    <name evidence="18" type="ORF">KOW79_016596</name>
</gene>
<keyword evidence="14" id="KW-0458">Lysosome</keyword>
<comment type="pathway">
    <text evidence="3">Protein modification; protein ubiquitination.</text>
</comment>
<keyword evidence="19" id="KW-1185">Reference proteome</keyword>
<dbReference type="OrthoDB" id="6106880at2759"/>
<comment type="similarity">
    <text evidence="4">Belongs to the RNF152 family.</text>
</comment>
<evidence type="ECO:0000256" key="1">
    <source>
        <dbReference type="ARBA" id="ARBA00000900"/>
    </source>
</evidence>
<dbReference type="EMBL" id="JAHKSW010000020">
    <property type="protein sequence ID" value="KAG7319453.1"/>
    <property type="molecule type" value="Genomic_DNA"/>
</dbReference>